<proteinExistence type="predicted"/>
<name>A0ACC1MC52_9HYPO</name>
<sequence length="88" mass="8641">MKTSFLCAVMALAATGLTAVPQLRRDVQVDEGLFNIGKGIHDTGMAVGGAIEGGANLLTGAVNIAGGAVDNAAKAVFNVGSGAVEAAR</sequence>
<dbReference type="EMBL" id="JANJQO010003509">
    <property type="protein sequence ID" value="KAJ2959002.1"/>
    <property type="molecule type" value="Genomic_DNA"/>
</dbReference>
<accession>A0ACC1MC52</accession>
<dbReference type="Proteomes" id="UP001143910">
    <property type="component" value="Unassembled WGS sequence"/>
</dbReference>
<protein>
    <submittedName>
        <fullName evidence="1">Uncharacterized protein</fullName>
    </submittedName>
</protein>
<evidence type="ECO:0000313" key="2">
    <source>
        <dbReference type="Proteomes" id="UP001143910"/>
    </source>
</evidence>
<reference evidence="1" key="1">
    <citation type="submission" date="2022-08" db="EMBL/GenBank/DDBJ databases">
        <title>Genome Sequence of Lecanicillium fungicola.</title>
        <authorList>
            <person name="Buettner E."/>
        </authorList>
    </citation>
    <scope>NUCLEOTIDE SEQUENCE</scope>
    <source>
        <strain evidence="1">Babe33</strain>
    </source>
</reference>
<evidence type="ECO:0000313" key="1">
    <source>
        <dbReference type="EMBL" id="KAJ2959002.1"/>
    </source>
</evidence>
<keyword evidence="2" id="KW-1185">Reference proteome</keyword>
<comment type="caution">
    <text evidence="1">The sequence shown here is derived from an EMBL/GenBank/DDBJ whole genome shotgun (WGS) entry which is preliminary data.</text>
</comment>
<organism evidence="1 2">
    <name type="scientific">Zarea fungicola</name>
    <dbReference type="NCBI Taxonomy" id="93591"/>
    <lineage>
        <taxon>Eukaryota</taxon>
        <taxon>Fungi</taxon>
        <taxon>Dikarya</taxon>
        <taxon>Ascomycota</taxon>
        <taxon>Pezizomycotina</taxon>
        <taxon>Sordariomycetes</taxon>
        <taxon>Hypocreomycetidae</taxon>
        <taxon>Hypocreales</taxon>
        <taxon>Cordycipitaceae</taxon>
        <taxon>Zarea</taxon>
    </lineage>
</organism>
<gene>
    <name evidence="1" type="ORF">NQ176_g11143</name>
</gene>